<dbReference type="SUPFAM" id="SSF55315">
    <property type="entry name" value="L30e-like"/>
    <property type="match status" value="1"/>
</dbReference>
<dbReference type="HOGENOM" id="CLU_168063_1_0_9"/>
<dbReference type="AlphaFoldDB" id="A8MLD4"/>
<dbReference type="Gene3D" id="3.30.1330.30">
    <property type="match status" value="1"/>
</dbReference>
<dbReference type="STRING" id="350688.Clos_0486"/>
<organism evidence="2 3">
    <name type="scientific">Alkaliphilus oremlandii (strain OhILAs)</name>
    <name type="common">Clostridium oremlandii (strain OhILAs)</name>
    <dbReference type="NCBI Taxonomy" id="350688"/>
    <lineage>
        <taxon>Bacteria</taxon>
        <taxon>Bacillati</taxon>
        <taxon>Bacillota</taxon>
        <taxon>Clostridia</taxon>
        <taxon>Peptostreptococcales</taxon>
        <taxon>Natronincolaceae</taxon>
        <taxon>Alkaliphilus</taxon>
    </lineage>
</organism>
<accession>A8MLD4</accession>
<proteinExistence type="predicted"/>
<dbReference type="InterPro" id="IPR004038">
    <property type="entry name" value="Ribosomal_eL8/eL30/eS12/Gad45"/>
</dbReference>
<name>A8MLD4_ALKOO</name>
<dbReference type="KEGG" id="aoe:Clos_0486"/>
<evidence type="ECO:0000313" key="3">
    <source>
        <dbReference type="Proteomes" id="UP000000269"/>
    </source>
</evidence>
<dbReference type="GO" id="GO:0005840">
    <property type="term" value="C:ribosome"/>
    <property type="evidence" value="ECO:0007669"/>
    <property type="project" value="UniProtKB-KW"/>
</dbReference>
<keyword evidence="2" id="KW-0689">Ribosomal protein</keyword>
<keyword evidence="3" id="KW-1185">Reference proteome</keyword>
<dbReference type="InterPro" id="IPR029064">
    <property type="entry name" value="Ribosomal_eL30-like_sf"/>
</dbReference>
<evidence type="ECO:0000259" key="1">
    <source>
        <dbReference type="Pfam" id="PF01248"/>
    </source>
</evidence>
<gene>
    <name evidence="2" type="ordered locus">Clos_0486</name>
</gene>
<evidence type="ECO:0000313" key="2">
    <source>
        <dbReference type="EMBL" id="ABW18048.1"/>
    </source>
</evidence>
<dbReference type="OrthoDB" id="2353623at2"/>
<dbReference type="Proteomes" id="UP000000269">
    <property type="component" value="Chromosome"/>
</dbReference>
<dbReference type="Pfam" id="PF01248">
    <property type="entry name" value="Ribosomal_L7Ae"/>
    <property type="match status" value="1"/>
</dbReference>
<dbReference type="RefSeq" id="WP_012158363.1">
    <property type="nucleotide sequence ID" value="NC_009922.1"/>
</dbReference>
<dbReference type="eggNOG" id="COG1358">
    <property type="taxonomic scope" value="Bacteria"/>
</dbReference>
<dbReference type="EMBL" id="CP000853">
    <property type="protein sequence ID" value="ABW18048.1"/>
    <property type="molecule type" value="Genomic_DNA"/>
</dbReference>
<keyword evidence="2" id="KW-0687">Ribonucleoprotein</keyword>
<reference evidence="3" key="1">
    <citation type="submission" date="2007-10" db="EMBL/GenBank/DDBJ databases">
        <title>Complete genome of Alkaliphilus oremlandii OhILAs.</title>
        <authorList>
            <person name="Copeland A."/>
            <person name="Lucas S."/>
            <person name="Lapidus A."/>
            <person name="Barry K."/>
            <person name="Detter J.C."/>
            <person name="Glavina del Rio T."/>
            <person name="Hammon N."/>
            <person name="Israni S."/>
            <person name="Dalin E."/>
            <person name="Tice H."/>
            <person name="Pitluck S."/>
            <person name="Chain P."/>
            <person name="Malfatti S."/>
            <person name="Shin M."/>
            <person name="Vergez L."/>
            <person name="Schmutz J."/>
            <person name="Larimer F."/>
            <person name="Land M."/>
            <person name="Hauser L."/>
            <person name="Kyrpides N."/>
            <person name="Mikhailova N."/>
            <person name="Stolz J.F."/>
            <person name="Dawson A."/>
            <person name="Fisher E."/>
            <person name="Crable B."/>
            <person name="Perera E."/>
            <person name="Lisak J."/>
            <person name="Ranganathan M."/>
            <person name="Basu P."/>
            <person name="Richardson P."/>
        </authorList>
    </citation>
    <scope>NUCLEOTIDE SEQUENCE [LARGE SCALE GENOMIC DNA]</scope>
    <source>
        <strain evidence="3">OhILAs</strain>
    </source>
</reference>
<sequence length="80" mass="8660">MLEKLETQNKTVGIKQSMKALNQDRVAVLFIARDAEDYLVQNMKQMADGKHVQIVDAASMKELGKACGIDVGAAVAAVLK</sequence>
<feature type="domain" description="Ribosomal protein eL8/eL30/eS12/Gadd45" evidence="1">
    <location>
        <begin position="6"/>
        <end position="79"/>
    </location>
</feature>
<protein>
    <submittedName>
        <fullName evidence="2">Ribosomal protein L7Ae/L30e/S12e/Gadd45</fullName>
    </submittedName>
</protein>